<organism evidence="1 2">
    <name type="scientific">Trichinella nativa</name>
    <dbReference type="NCBI Taxonomy" id="6335"/>
    <lineage>
        <taxon>Eukaryota</taxon>
        <taxon>Metazoa</taxon>
        <taxon>Ecdysozoa</taxon>
        <taxon>Nematoda</taxon>
        <taxon>Enoplea</taxon>
        <taxon>Dorylaimia</taxon>
        <taxon>Trichinellida</taxon>
        <taxon>Trichinellidae</taxon>
        <taxon>Trichinella</taxon>
    </lineage>
</organism>
<gene>
    <name evidence="1" type="ORF">T02_4274</name>
</gene>
<evidence type="ECO:0000313" key="1">
    <source>
        <dbReference type="EMBL" id="KRZ48361.1"/>
    </source>
</evidence>
<protein>
    <submittedName>
        <fullName evidence="1">Uncharacterized protein</fullName>
    </submittedName>
</protein>
<comment type="caution">
    <text evidence="1">The sequence shown here is derived from an EMBL/GenBank/DDBJ whole genome shotgun (WGS) entry which is preliminary data.</text>
</comment>
<dbReference type="EMBL" id="JYDW01000419">
    <property type="protein sequence ID" value="KRZ48361.1"/>
    <property type="molecule type" value="Genomic_DNA"/>
</dbReference>
<name>A0A0V1KLU2_9BILA</name>
<keyword evidence="2" id="KW-1185">Reference proteome</keyword>
<sequence length="38" mass="4210">METKIPPYSSIEQQPIHCEEVGGISGEIATRPIKIFPL</sequence>
<evidence type="ECO:0000313" key="2">
    <source>
        <dbReference type="Proteomes" id="UP000054721"/>
    </source>
</evidence>
<proteinExistence type="predicted"/>
<reference evidence="1 2" key="1">
    <citation type="submission" date="2015-05" db="EMBL/GenBank/DDBJ databases">
        <title>Evolution of Trichinella species and genotypes.</title>
        <authorList>
            <person name="Korhonen P.K."/>
            <person name="Edoardo P."/>
            <person name="Giuseppe L.R."/>
            <person name="Gasser R.B."/>
        </authorList>
    </citation>
    <scope>NUCLEOTIDE SEQUENCE [LARGE SCALE GENOMIC DNA]</scope>
    <source>
        <strain evidence="1">ISS10</strain>
    </source>
</reference>
<accession>A0A0V1KLU2</accession>
<dbReference type="AlphaFoldDB" id="A0A0V1KLU2"/>
<dbReference type="Proteomes" id="UP000054721">
    <property type="component" value="Unassembled WGS sequence"/>
</dbReference>